<reference evidence="5 6" key="1">
    <citation type="submission" date="2019-09" db="EMBL/GenBank/DDBJ databases">
        <title>Bird 10,000 Genomes (B10K) Project - Family phase.</title>
        <authorList>
            <person name="Zhang G."/>
        </authorList>
    </citation>
    <scope>NUCLEOTIDE SEQUENCE [LARGE SCALE GENOMIC DNA]</scope>
    <source>
        <strain evidence="5">B10K-DU-012-37</strain>
    </source>
</reference>
<evidence type="ECO:0000259" key="4">
    <source>
        <dbReference type="PROSITE" id="PS50003"/>
    </source>
</evidence>
<dbReference type="InterPro" id="IPR011993">
    <property type="entry name" value="PH-like_dom_sf"/>
</dbReference>
<dbReference type="Pfam" id="PF15410">
    <property type="entry name" value="PH_9"/>
    <property type="match status" value="1"/>
</dbReference>
<dbReference type="InterPro" id="IPR041681">
    <property type="entry name" value="PH_9"/>
</dbReference>
<feature type="compositionally biased region" description="Polar residues" evidence="3">
    <location>
        <begin position="906"/>
        <end position="919"/>
    </location>
</feature>
<evidence type="ECO:0000256" key="1">
    <source>
        <dbReference type="ARBA" id="ARBA00006826"/>
    </source>
</evidence>
<dbReference type="FunFam" id="2.30.29.30:FF:000024">
    <property type="entry name" value="Spectrin beta chain"/>
    <property type="match status" value="1"/>
</dbReference>
<feature type="domain" description="PH" evidence="4">
    <location>
        <begin position="633"/>
        <end position="741"/>
    </location>
</feature>
<dbReference type="CDD" id="cd10571">
    <property type="entry name" value="PH_beta_spectrin"/>
    <property type="match status" value="1"/>
</dbReference>
<dbReference type="InterPro" id="IPR001605">
    <property type="entry name" value="PH_dom-spectrin-type"/>
</dbReference>
<sequence length="936" mass="101020">ESSQGPKPRLPGGKAISPPASPPSDASWGMDQSWGQPSSPTPCSAEPLEQTVVWDPTETSTLLLPPRGPGGLGRAVNLILSIGKKGERKKEQPVGSSERPGNEALQMVSEGTGRTAGKSSSMKQLPAVTCCHPAPSSRTPAASHTLPKSMAGSLLSSLPWRERARAEQARLLTLRGIMGTSSLQPTSEERNCPSNTWPQKCSWRKGGPGVATTGPLLEELYVRNPLVRDIDSECEVASGDHHLPDPKAMCPHVSLGSVLSLELPRDTVVLGNHQEVVAQQEEVEGQEQLQGSGVRAWELTGTHRARWHEEVYVDGHSAWQRSKKLGMVSKCEKGMWSQEAGLDPSDIQQRPHRTAEEHCSPLIPGSAGEDLVDMRPRQLSRVCVLHRQVSQDRDKLATHQDQGNSPVVPVRATDHKAAPLGMGLSPVSTPSREGAIAVTAHTQPPAGHSQPGESSATATAPTQLSVFEWALGSPDTPSPAAAPGEACPPAHGQFEEEEEELQAIWDQAGGGREPSLWEDSRTSCELGSRTGSLPSPDAPPATSGPLILSSVNNVLVAKFTLPSAARLLHSQSGEKSPSMGHSSCDSPAGGHRVSARGGKTVSAAPLDSPSAWDRQRNGEERESSKMSPGKIEFQRMEGMLERKHLLQAGGRKASCRAWGLFHTVLMRQTLCFYQDHRDSLKSAVVALPLNLSQAVCTPDVEYTKKNNCFRLQLRDGSEYLLRAPSQPLMNEWVSKLQQNSGFPEVDYFQAAAQPVESTCSTGRKVPSASSIHLQGRHEVMATKSQEIVVLPYSNAQLQQPLGSQDALATKTVAAAGDCDTHRHRKQQWSPRGSPELWDKSCQDDYGLVASKRRSYSFTSATYQKITPVAVPKEPAEATGSYSVTLYIGEQVPAMPRARCHSFVAQPGSQQNMLGEKTSSPPRPKNKSVFKKFFGKE</sequence>
<evidence type="ECO:0000313" key="5">
    <source>
        <dbReference type="EMBL" id="NWU89313.1"/>
    </source>
</evidence>
<evidence type="ECO:0000313" key="6">
    <source>
        <dbReference type="Proteomes" id="UP000544127"/>
    </source>
</evidence>
<feature type="region of interest" description="Disordered" evidence="3">
    <location>
        <begin position="1"/>
        <end position="70"/>
    </location>
</feature>
<evidence type="ECO:0000256" key="2">
    <source>
        <dbReference type="ARBA" id="ARBA00022467"/>
    </source>
</evidence>
<feature type="compositionally biased region" description="Basic and acidic residues" evidence="3">
    <location>
        <begin position="613"/>
        <end position="624"/>
    </location>
</feature>
<dbReference type="EMBL" id="VZRI01001051">
    <property type="protein sequence ID" value="NWU89313.1"/>
    <property type="molecule type" value="Genomic_DNA"/>
</dbReference>
<feature type="non-terminal residue" evidence="5">
    <location>
        <position position="936"/>
    </location>
</feature>
<dbReference type="OrthoDB" id="430364at2759"/>
<dbReference type="GO" id="GO:0051693">
    <property type="term" value="P:actin filament capping"/>
    <property type="evidence" value="ECO:0007669"/>
    <property type="project" value="UniProtKB-KW"/>
</dbReference>
<dbReference type="PANTHER" id="PTHR11915">
    <property type="entry name" value="SPECTRIN/FILAMIN RELATED CYTOSKELETAL PROTEIN"/>
    <property type="match status" value="1"/>
</dbReference>
<feature type="compositionally biased region" description="Polar residues" evidence="3">
    <location>
        <begin position="523"/>
        <end position="533"/>
    </location>
</feature>
<feature type="region of interest" description="Disordered" evidence="3">
    <location>
        <begin position="904"/>
        <end position="936"/>
    </location>
</feature>
<proteinExistence type="inferred from homology"/>
<dbReference type="Gene3D" id="2.30.29.30">
    <property type="entry name" value="Pleckstrin-homology domain (PH domain)/Phosphotyrosine-binding domain (PTB)"/>
    <property type="match status" value="1"/>
</dbReference>
<feature type="compositionally biased region" description="Polar residues" evidence="3">
    <location>
        <begin position="33"/>
        <end position="42"/>
    </location>
</feature>
<feature type="non-terminal residue" evidence="5">
    <location>
        <position position="1"/>
    </location>
</feature>
<comment type="similarity">
    <text evidence="1">Belongs to the spectrin family.</text>
</comment>
<feature type="region of interest" description="Disordered" evidence="3">
    <location>
        <begin position="570"/>
        <end position="630"/>
    </location>
</feature>
<accession>A0A7K6AH17</accession>
<feature type="region of interest" description="Disordered" evidence="3">
    <location>
        <begin position="83"/>
        <end position="146"/>
    </location>
</feature>
<dbReference type="SMART" id="SM00233">
    <property type="entry name" value="PH"/>
    <property type="match status" value="1"/>
</dbReference>
<dbReference type="Proteomes" id="UP000544127">
    <property type="component" value="Unassembled WGS sequence"/>
</dbReference>
<gene>
    <name evidence="5" type="primary">Sptbn1_0</name>
    <name evidence="5" type="ORF">UPUEPO_R15042</name>
</gene>
<protein>
    <submittedName>
        <fullName evidence="5">SPTB2 protein</fullName>
    </submittedName>
</protein>
<name>A0A7K6AH17_UPUEP</name>
<comment type="caution">
    <text evidence="5">The sequence shown here is derived from an EMBL/GenBank/DDBJ whole genome shotgun (WGS) entry which is preliminary data.</text>
</comment>
<dbReference type="GO" id="GO:0005543">
    <property type="term" value="F:phospholipid binding"/>
    <property type="evidence" value="ECO:0007669"/>
    <property type="project" value="InterPro"/>
</dbReference>
<dbReference type="PROSITE" id="PS50003">
    <property type="entry name" value="PH_DOMAIN"/>
    <property type="match status" value="1"/>
</dbReference>
<dbReference type="InterPro" id="IPR001849">
    <property type="entry name" value="PH_domain"/>
</dbReference>
<dbReference type="SUPFAM" id="SSF50729">
    <property type="entry name" value="PH domain-like"/>
    <property type="match status" value="1"/>
</dbReference>
<dbReference type="PRINTS" id="PR00683">
    <property type="entry name" value="SPECTRINPH"/>
</dbReference>
<dbReference type="AlphaFoldDB" id="A0A7K6AH17"/>
<keyword evidence="6" id="KW-1185">Reference proteome</keyword>
<feature type="compositionally biased region" description="Low complexity" evidence="3">
    <location>
        <begin position="478"/>
        <end position="490"/>
    </location>
</feature>
<organism evidence="5 6">
    <name type="scientific">Upupa epops</name>
    <name type="common">Eurasian hoopoe</name>
    <dbReference type="NCBI Taxonomy" id="57439"/>
    <lineage>
        <taxon>Eukaryota</taxon>
        <taxon>Metazoa</taxon>
        <taxon>Chordata</taxon>
        <taxon>Craniata</taxon>
        <taxon>Vertebrata</taxon>
        <taxon>Euteleostomi</taxon>
        <taxon>Archelosauria</taxon>
        <taxon>Archosauria</taxon>
        <taxon>Dinosauria</taxon>
        <taxon>Saurischia</taxon>
        <taxon>Theropoda</taxon>
        <taxon>Coelurosauria</taxon>
        <taxon>Aves</taxon>
        <taxon>Neognathae</taxon>
        <taxon>Neoaves</taxon>
        <taxon>Telluraves</taxon>
        <taxon>Coraciimorphae</taxon>
        <taxon>Bucerotiformes</taxon>
        <taxon>Upupidae</taxon>
        <taxon>Upupa</taxon>
    </lineage>
</organism>
<feature type="compositionally biased region" description="Polar residues" evidence="3">
    <location>
        <begin position="570"/>
        <end position="585"/>
    </location>
</feature>
<feature type="region of interest" description="Disordered" evidence="3">
    <location>
        <begin position="474"/>
        <end position="541"/>
    </location>
</feature>
<evidence type="ECO:0000256" key="3">
    <source>
        <dbReference type="SAM" id="MobiDB-lite"/>
    </source>
</evidence>
<keyword evidence="2" id="KW-0117">Actin capping</keyword>